<dbReference type="PANTHER" id="PTHR43802">
    <property type="entry name" value="ENOYL-COA HYDRATASE"/>
    <property type="match status" value="1"/>
</dbReference>
<protein>
    <recommendedName>
        <fullName evidence="4">Enoyl-CoA hydratase</fullName>
    </recommendedName>
</protein>
<proteinExistence type="inferred from homology"/>
<dbReference type="RefSeq" id="WP_066542212.1">
    <property type="nucleotide sequence ID" value="NZ_MASJ01000001.1"/>
</dbReference>
<comment type="caution">
    <text evidence="2">The sequence shown here is derived from an EMBL/GenBank/DDBJ whole genome shotgun (WGS) entry which is preliminary data.</text>
</comment>
<dbReference type="STRING" id="33978.A6M13_00805"/>
<keyword evidence="3" id="KW-1185">Reference proteome</keyword>
<dbReference type="Pfam" id="PF00378">
    <property type="entry name" value="ECH_1"/>
    <property type="match status" value="1"/>
</dbReference>
<evidence type="ECO:0000313" key="2">
    <source>
        <dbReference type="EMBL" id="OCS88417.1"/>
    </source>
</evidence>
<gene>
    <name evidence="2" type="ORF">A6M13_00805</name>
</gene>
<dbReference type="PANTHER" id="PTHR43802:SF1">
    <property type="entry name" value="IP11341P-RELATED"/>
    <property type="match status" value="1"/>
</dbReference>
<dbReference type="EMBL" id="MASJ01000001">
    <property type="protein sequence ID" value="OCS88417.1"/>
    <property type="molecule type" value="Genomic_DNA"/>
</dbReference>
<evidence type="ECO:0000313" key="3">
    <source>
        <dbReference type="Proteomes" id="UP000093199"/>
    </source>
</evidence>
<dbReference type="CDD" id="cd06558">
    <property type="entry name" value="crotonase-like"/>
    <property type="match status" value="1"/>
</dbReference>
<dbReference type="GO" id="GO:0003824">
    <property type="term" value="F:catalytic activity"/>
    <property type="evidence" value="ECO:0007669"/>
    <property type="project" value="UniProtKB-ARBA"/>
</dbReference>
<organism evidence="2 3">
    <name type="scientific">Caryophanon tenue</name>
    <dbReference type="NCBI Taxonomy" id="33978"/>
    <lineage>
        <taxon>Bacteria</taxon>
        <taxon>Bacillati</taxon>
        <taxon>Bacillota</taxon>
        <taxon>Bacilli</taxon>
        <taxon>Bacillales</taxon>
        <taxon>Caryophanaceae</taxon>
        <taxon>Caryophanon</taxon>
    </lineage>
</organism>
<dbReference type="InterPro" id="IPR001753">
    <property type="entry name" value="Enoyl-CoA_hydra/iso"/>
</dbReference>
<comment type="similarity">
    <text evidence="1">Belongs to the enoyl-CoA hydratase/isomerase family.</text>
</comment>
<evidence type="ECO:0000256" key="1">
    <source>
        <dbReference type="ARBA" id="ARBA00005254"/>
    </source>
</evidence>
<dbReference type="InterPro" id="IPR029045">
    <property type="entry name" value="ClpP/crotonase-like_dom_sf"/>
</dbReference>
<dbReference type="AlphaFoldDB" id="A0A1C0YMK8"/>
<sequence length="210" mass="23183">MSLQLTRDGAVLHIQLDRPASRNAIDAPMRDALYEAFLYVQDDATIHAVVLSGNGKGFCAGADLQEFSDELSVLKKRRIRQQHDVWELIRSCPKLTIVAMHGFAVGSGIELAMLCDIRFATATTIFALPEVSIGMMPAAGGTQSLPRATSLAKALHLALTAERFDAQQAYRWGIIQEVCENVVEEAMSYAHRATAHPQHIQLVKHQLLHR</sequence>
<dbReference type="Gene3D" id="3.90.226.10">
    <property type="entry name" value="2-enoyl-CoA Hydratase, Chain A, domain 1"/>
    <property type="match status" value="1"/>
</dbReference>
<dbReference type="SUPFAM" id="SSF52096">
    <property type="entry name" value="ClpP/crotonase"/>
    <property type="match status" value="1"/>
</dbReference>
<dbReference type="Proteomes" id="UP000093199">
    <property type="component" value="Unassembled WGS sequence"/>
</dbReference>
<accession>A0A1C0YMK8</accession>
<dbReference type="OrthoDB" id="9775794at2"/>
<name>A0A1C0YMK8_9BACL</name>
<evidence type="ECO:0008006" key="4">
    <source>
        <dbReference type="Google" id="ProtNLM"/>
    </source>
</evidence>
<reference evidence="2 3" key="1">
    <citation type="submission" date="2016-07" db="EMBL/GenBank/DDBJ databases">
        <title>Caryophanon tenue genome sequencing.</title>
        <authorList>
            <person name="Verma A."/>
            <person name="Pal Y."/>
            <person name="Krishnamurthi S."/>
        </authorList>
    </citation>
    <scope>NUCLEOTIDE SEQUENCE [LARGE SCALE GENOMIC DNA]</scope>
    <source>
        <strain evidence="2 3">DSM 14152</strain>
    </source>
</reference>